<gene>
    <name evidence="1" type="ORF">SAMN06265368_1107</name>
</gene>
<name>A0A285NDP1_9HYPH</name>
<dbReference type="RefSeq" id="WP_097152342.1">
    <property type="nucleotide sequence ID" value="NZ_OBEL01000001.1"/>
</dbReference>
<accession>A0A285NDP1</accession>
<evidence type="ECO:0000313" key="1">
    <source>
        <dbReference type="EMBL" id="SNZ07575.1"/>
    </source>
</evidence>
<reference evidence="1 2" key="1">
    <citation type="submission" date="2017-09" db="EMBL/GenBank/DDBJ databases">
        <authorList>
            <person name="Ehlers B."/>
            <person name="Leendertz F.H."/>
        </authorList>
    </citation>
    <scope>NUCLEOTIDE SEQUENCE [LARGE SCALE GENOMIC DNA]</scope>
    <source>
        <strain evidence="1 2">DSM 18289</strain>
    </source>
</reference>
<keyword evidence="2" id="KW-1185">Reference proteome</keyword>
<proteinExistence type="predicted"/>
<dbReference type="Proteomes" id="UP000219439">
    <property type="component" value="Unassembled WGS sequence"/>
</dbReference>
<sequence length="105" mass="10687">MNSLQKAKLAVISGITICVASLGFIAMSGAQAISKTSADSLPVKSYGLSNTEDCSVIGGGKSCLKKQAVVEGTATFKNLPAIAIVSIETATTQLIKGEQVLVATQ</sequence>
<dbReference type="EMBL" id="OBEL01000001">
    <property type="protein sequence ID" value="SNZ07575.1"/>
    <property type="molecule type" value="Genomic_DNA"/>
</dbReference>
<protein>
    <submittedName>
        <fullName evidence="1">Uncharacterized protein</fullName>
    </submittedName>
</protein>
<dbReference type="AlphaFoldDB" id="A0A285NDP1"/>
<organism evidence="1 2">
    <name type="scientific">Cohaesibacter gelatinilyticus</name>
    <dbReference type="NCBI Taxonomy" id="372072"/>
    <lineage>
        <taxon>Bacteria</taxon>
        <taxon>Pseudomonadati</taxon>
        <taxon>Pseudomonadota</taxon>
        <taxon>Alphaproteobacteria</taxon>
        <taxon>Hyphomicrobiales</taxon>
        <taxon>Cohaesibacteraceae</taxon>
    </lineage>
</organism>
<evidence type="ECO:0000313" key="2">
    <source>
        <dbReference type="Proteomes" id="UP000219439"/>
    </source>
</evidence>